<dbReference type="GO" id="GO:0051536">
    <property type="term" value="F:iron-sulfur cluster binding"/>
    <property type="evidence" value="ECO:0007669"/>
    <property type="project" value="InterPro"/>
</dbReference>
<evidence type="ECO:0000313" key="3">
    <source>
        <dbReference type="Proteomes" id="UP000001366"/>
    </source>
</evidence>
<organism evidence="2 3">
    <name type="scientific">Persephonella marina (strain DSM 14350 / EX-H1)</name>
    <dbReference type="NCBI Taxonomy" id="123214"/>
    <lineage>
        <taxon>Bacteria</taxon>
        <taxon>Pseudomonadati</taxon>
        <taxon>Aquificota</taxon>
        <taxon>Aquificia</taxon>
        <taxon>Aquificales</taxon>
        <taxon>Hydrogenothermaceae</taxon>
        <taxon>Persephonella</taxon>
    </lineage>
</organism>
<dbReference type="InterPro" id="IPR002871">
    <property type="entry name" value="NIF_FeS_clus_asmbl_NifU_N"/>
</dbReference>
<dbReference type="KEGG" id="pmx:PERMA_1237"/>
<evidence type="ECO:0000313" key="2">
    <source>
        <dbReference type="EMBL" id="ACO04702.1"/>
    </source>
</evidence>
<dbReference type="GO" id="GO:0016226">
    <property type="term" value="P:iron-sulfur cluster assembly"/>
    <property type="evidence" value="ECO:0007669"/>
    <property type="project" value="InterPro"/>
</dbReference>
<dbReference type="GO" id="GO:0005506">
    <property type="term" value="F:iron ion binding"/>
    <property type="evidence" value="ECO:0007669"/>
    <property type="project" value="InterPro"/>
</dbReference>
<dbReference type="eggNOG" id="ENOG5033IQB">
    <property type="taxonomic scope" value="Bacteria"/>
</dbReference>
<dbReference type="OrthoDB" id="14676at2"/>
<dbReference type="STRING" id="123214.PERMA_1237"/>
<keyword evidence="3" id="KW-1185">Reference proteome</keyword>
<dbReference type="RefSeq" id="WP_012676938.1">
    <property type="nucleotide sequence ID" value="NC_012440.1"/>
</dbReference>
<gene>
    <name evidence="2" type="ordered locus">PERMA_1237</name>
</gene>
<dbReference type="PaxDb" id="123214-PERMA_1237"/>
<protein>
    <submittedName>
        <fullName evidence="2">Fe-S cluster assembly protein NifU</fullName>
    </submittedName>
</protein>
<dbReference type="EMBL" id="CP001230">
    <property type="protein sequence ID" value="ACO04702.1"/>
    <property type="molecule type" value="Genomic_DNA"/>
</dbReference>
<reference evidence="2 3" key="1">
    <citation type="journal article" date="2009" name="J. Bacteriol.">
        <title>Complete and draft genome sequences of six members of the Aquificales.</title>
        <authorList>
            <person name="Reysenbach A.L."/>
            <person name="Hamamura N."/>
            <person name="Podar M."/>
            <person name="Griffiths E."/>
            <person name="Ferreira S."/>
            <person name="Hochstein R."/>
            <person name="Heidelberg J."/>
            <person name="Johnson J."/>
            <person name="Mead D."/>
            <person name="Pohorille A."/>
            <person name="Sarmiento M."/>
            <person name="Schweighofer K."/>
            <person name="Seshadri R."/>
            <person name="Voytek M.A."/>
        </authorList>
    </citation>
    <scope>NUCLEOTIDE SEQUENCE [LARGE SCALE GENOMIC DNA]</scope>
    <source>
        <strain evidence="3">DSM 14350 / EX-H1</strain>
    </source>
</reference>
<dbReference type="AlphaFoldDB" id="C0QQR4"/>
<evidence type="ECO:0000259" key="1">
    <source>
        <dbReference type="Pfam" id="PF01592"/>
    </source>
</evidence>
<sequence length="111" mass="12805">MKVSEYHKKGLKNFAEEKPEGYEILGSAKEGAHRVEIYILEEDGKIKDAKFSSSKRCKKLMAIADFVTEKIKGQSLNSINVSDEEILKFFEEEKEKDKMLNRLNIVKKTFS</sequence>
<dbReference type="Gene3D" id="3.90.1010.10">
    <property type="match status" value="1"/>
</dbReference>
<feature type="domain" description="NIF system FeS cluster assembly NifU N-terminal" evidence="1">
    <location>
        <begin position="34"/>
        <end position="92"/>
    </location>
</feature>
<proteinExistence type="predicted"/>
<dbReference type="SUPFAM" id="SSF82649">
    <property type="entry name" value="SufE/NifU"/>
    <property type="match status" value="1"/>
</dbReference>
<accession>C0QQR4</accession>
<name>C0QQR4_PERMH</name>
<dbReference type="HOGENOM" id="CLU_2155972_0_0_0"/>
<dbReference type="Pfam" id="PF01592">
    <property type="entry name" value="NifU_N"/>
    <property type="match status" value="1"/>
</dbReference>
<dbReference type="Proteomes" id="UP000001366">
    <property type="component" value="Chromosome"/>
</dbReference>